<dbReference type="SUPFAM" id="SSF102588">
    <property type="entry name" value="LmbE-like"/>
    <property type="match status" value="1"/>
</dbReference>
<dbReference type="Proteomes" id="UP000291933">
    <property type="component" value="Unassembled WGS sequence"/>
</dbReference>
<dbReference type="InterPro" id="IPR024078">
    <property type="entry name" value="LmbE-like_dom_sf"/>
</dbReference>
<evidence type="ECO:0000313" key="2">
    <source>
        <dbReference type="EMBL" id="TBT92153.1"/>
    </source>
</evidence>
<dbReference type="GO" id="GO:0016811">
    <property type="term" value="F:hydrolase activity, acting on carbon-nitrogen (but not peptide) bonds, in linear amides"/>
    <property type="evidence" value="ECO:0007669"/>
    <property type="project" value="TreeGrafter"/>
</dbReference>
<sequence length="260" mass="27030">MTSAATVGDVFGPARRVLFVHAHPDDETISTGALIAELAASGVECFVLTATRGERGEVRPGALPAGGDLVTVRQSEWLRACGRLGASRYLHLGTWPARAMGRLARVYADSGMAWLDAAETLAGPALDASADALTAADPDEIAADIAACARALAADALVTYDALGGYGHPDHVALHAPTRAAASTLGLPFFEIVSQPRGQAPDDPDASWLDLAHRLPQISAALASYSSQLTVDGDDLIHVGGQREPITTRIGVRRVAPDPT</sequence>
<keyword evidence="1" id="KW-0862">Zinc</keyword>
<protein>
    <submittedName>
        <fullName evidence="2">LmbE-like protein</fullName>
    </submittedName>
</protein>
<proteinExistence type="predicted"/>
<keyword evidence="3" id="KW-1185">Reference proteome</keyword>
<dbReference type="EMBL" id="SDMR01000022">
    <property type="protein sequence ID" value="TBT92153.1"/>
    <property type="molecule type" value="Genomic_DNA"/>
</dbReference>
<dbReference type="PANTHER" id="PTHR12993">
    <property type="entry name" value="N-ACETYLGLUCOSAMINYL-PHOSPHATIDYLINOSITOL DE-N-ACETYLASE-RELATED"/>
    <property type="match status" value="1"/>
</dbReference>
<reference evidence="2 3" key="1">
    <citation type="submission" date="2019-01" db="EMBL/GenBank/DDBJ databases">
        <title>Lactibacter flavus gen. nov., sp. nov., a novel bacterium of the family Propionibacteriaceae isolated from raw milk and dairy products.</title>
        <authorList>
            <person name="Huptas C."/>
            <person name="Wenning M."/>
            <person name="Breitenwieser F."/>
            <person name="Doll E."/>
            <person name="Von Neubeck M."/>
            <person name="Busse H.-J."/>
            <person name="Scherer S."/>
        </authorList>
    </citation>
    <scope>NUCLEOTIDE SEQUENCE [LARGE SCALE GENOMIC DNA]</scope>
    <source>
        <strain evidence="2 3">DSM 22130</strain>
    </source>
</reference>
<dbReference type="PANTHER" id="PTHR12993:SF26">
    <property type="entry name" value="1D-MYO-INOSITOL 2-ACETAMIDO-2-DEOXY-ALPHA-D-GLUCOPYRANOSIDE DEACETYLASE"/>
    <property type="match status" value="1"/>
</dbReference>
<comment type="caution">
    <text evidence="2">The sequence shown here is derived from an EMBL/GenBank/DDBJ whole genome shotgun (WGS) entry which is preliminary data.</text>
</comment>
<dbReference type="Gene3D" id="3.40.50.10320">
    <property type="entry name" value="LmbE-like"/>
    <property type="match status" value="1"/>
</dbReference>
<dbReference type="RefSeq" id="WP_131173050.1">
    <property type="nucleotide sequence ID" value="NZ_FXTL01000026.1"/>
</dbReference>
<name>A0A4Q9KHT1_PROTD</name>
<evidence type="ECO:0000313" key="3">
    <source>
        <dbReference type="Proteomes" id="UP000291933"/>
    </source>
</evidence>
<accession>A0A4Q9KHT1</accession>
<dbReference type="InterPro" id="IPR003737">
    <property type="entry name" value="GlcNAc_PI_deacetylase-related"/>
</dbReference>
<dbReference type="OrthoDB" id="158614at2"/>
<gene>
    <name evidence="2" type="ORF">ET996_13300</name>
</gene>
<dbReference type="GO" id="GO:0016137">
    <property type="term" value="P:glycoside metabolic process"/>
    <property type="evidence" value="ECO:0007669"/>
    <property type="project" value="UniProtKB-ARBA"/>
</dbReference>
<dbReference type="Pfam" id="PF02585">
    <property type="entry name" value="PIG-L"/>
    <property type="match status" value="1"/>
</dbReference>
<dbReference type="AlphaFoldDB" id="A0A4Q9KHT1"/>
<evidence type="ECO:0000256" key="1">
    <source>
        <dbReference type="ARBA" id="ARBA00022833"/>
    </source>
</evidence>
<organism evidence="2 3">
    <name type="scientific">Propioniciclava tarda</name>
    <dbReference type="NCBI Taxonomy" id="433330"/>
    <lineage>
        <taxon>Bacteria</taxon>
        <taxon>Bacillati</taxon>
        <taxon>Actinomycetota</taxon>
        <taxon>Actinomycetes</taxon>
        <taxon>Propionibacteriales</taxon>
        <taxon>Propionibacteriaceae</taxon>
        <taxon>Propioniciclava</taxon>
    </lineage>
</organism>